<feature type="compositionally biased region" description="Low complexity" evidence="1">
    <location>
        <begin position="101"/>
        <end position="116"/>
    </location>
</feature>
<dbReference type="Gene3D" id="2.40.160.110">
    <property type="match status" value="1"/>
</dbReference>
<evidence type="ECO:0000313" key="3">
    <source>
        <dbReference type="Proteomes" id="UP000050795"/>
    </source>
</evidence>
<protein>
    <submittedName>
        <fullName evidence="4">Uncharacterized protein</fullName>
    </submittedName>
</protein>
<organism evidence="3 4">
    <name type="scientific">Trichobilharzia regenti</name>
    <name type="common">Nasal bird schistosome</name>
    <dbReference type="NCBI Taxonomy" id="157069"/>
    <lineage>
        <taxon>Eukaryota</taxon>
        <taxon>Metazoa</taxon>
        <taxon>Spiralia</taxon>
        <taxon>Lophotrochozoa</taxon>
        <taxon>Platyhelminthes</taxon>
        <taxon>Trematoda</taxon>
        <taxon>Digenea</taxon>
        <taxon>Strigeidida</taxon>
        <taxon>Schistosomatoidea</taxon>
        <taxon>Schistosomatidae</taxon>
        <taxon>Trichobilharzia</taxon>
    </lineage>
</organism>
<sequence length="463" mass="51804">MKPVKDGLFSSTKGIALNSVIFCNWRHTVSQMARYFFISFAVVLFGFVKSTLEDQTQLPDYNQKSGKDVSPLISPNVSECIEISNSNTQSTRLPSSPPSSSPSSSSSGTPSNLYSSESQLPPLNRITVICQDDLHKLCALFEFRGYFLIQYTNSGTNESICYRIAIDLREDYSTNDGTIYILDKSPIFLNNTLNDLTNNYNSNAGNDINKSKSAYNEPDNLRVLTTNSSCCNTFNRCFTLPLSSTDESDKSFFKDWIIEFHWNRTPEMYEFGEDGWSSVGTPVGALSGVYDLVDVKLKYRLHENFGLNFLNHEYVNKEFTVHSLAEKRLQARVGDYYECLSETQIIFDTEDNNNSTNNSKTIVDQRNSQSSTFKQSAEKNNLRIIMSLKNVKSQAFADVNVPEFTGASVVCSGDISHDMTMSIAIGLSLCALVVCVLFGLAINHLRQKDQTFKAVDTTGDDLK</sequence>
<keyword evidence="2" id="KW-0812">Transmembrane</keyword>
<accession>A0AA85K638</accession>
<dbReference type="WBParaSite" id="TREG1_61600.1">
    <property type="protein sequence ID" value="TREG1_61600.1"/>
    <property type="gene ID" value="TREG1_61600"/>
</dbReference>
<keyword evidence="2" id="KW-0472">Membrane</keyword>
<name>A0AA85K638_TRIRE</name>
<proteinExistence type="predicted"/>
<keyword evidence="2" id="KW-1133">Transmembrane helix</keyword>
<evidence type="ECO:0000256" key="2">
    <source>
        <dbReference type="SAM" id="Phobius"/>
    </source>
</evidence>
<feature type="region of interest" description="Disordered" evidence="1">
    <location>
        <begin position="86"/>
        <end position="118"/>
    </location>
</feature>
<dbReference type="AlphaFoldDB" id="A0AA85K638"/>
<reference evidence="3" key="1">
    <citation type="submission" date="2022-06" db="EMBL/GenBank/DDBJ databases">
        <authorList>
            <person name="Berger JAMES D."/>
            <person name="Berger JAMES D."/>
        </authorList>
    </citation>
    <scope>NUCLEOTIDE SEQUENCE [LARGE SCALE GENOMIC DNA]</scope>
</reference>
<evidence type="ECO:0000313" key="4">
    <source>
        <dbReference type="WBParaSite" id="TREG1_61600.1"/>
    </source>
</evidence>
<evidence type="ECO:0000256" key="1">
    <source>
        <dbReference type="SAM" id="MobiDB-lite"/>
    </source>
</evidence>
<feature type="transmembrane region" description="Helical" evidence="2">
    <location>
        <begin position="421"/>
        <end position="442"/>
    </location>
</feature>
<dbReference type="Proteomes" id="UP000050795">
    <property type="component" value="Unassembled WGS sequence"/>
</dbReference>
<reference evidence="4" key="2">
    <citation type="submission" date="2023-11" db="UniProtKB">
        <authorList>
            <consortium name="WormBaseParasite"/>
        </authorList>
    </citation>
    <scope>IDENTIFICATION</scope>
</reference>
<keyword evidence="3" id="KW-1185">Reference proteome</keyword>